<dbReference type="EMBL" id="JAHRIP010086687">
    <property type="protein sequence ID" value="MEQ2315469.1"/>
    <property type="molecule type" value="Genomic_DNA"/>
</dbReference>
<comment type="caution">
    <text evidence="2">The sequence shown here is derived from an EMBL/GenBank/DDBJ whole genome shotgun (WGS) entry which is preliminary data.</text>
</comment>
<evidence type="ECO:0000256" key="1">
    <source>
        <dbReference type="SAM" id="MobiDB-lite"/>
    </source>
</evidence>
<feature type="compositionally biased region" description="Low complexity" evidence="1">
    <location>
        <begin position="115"/>
        <end position="124"/>
    </location>
</feature>
<organism evidence="2 3">
    <name type="scientific">Ameca splendens</name>
    <dbReference type="NCBI Taxonomy" id="208324"/>
    <lineage>
        <taxon>Eukaryota</taxon>
        <taxon>Metazoa</taxon>
        <taxon>Chordata</taxon>
        <taxon>Craniata</taxon>
        <taxon>Vertebrata</taxon>
        <taxon>Euteleostomi</taxon>
        <taxon>Actinopterygii</taxon>
        <taxon>Neopterygii</taxon>
        <taxon>Teleostei</taxon>
        <taxon>Neoteleostei</taxon>
        <taxon>Acanthomorphata</taxon>
        <taxon>Ovalentaria</taxon>
        <taxon>Atherinomorphae</taxon>
        <taxon>Cyprinodontiformes</taxon>
        <taxon>Goodeidae</taxon>
        <taxon>Ameca</taxon>
    </lineage>
</organism>
<gene>
    <name evidence="2" type="ORF">AMECASPLE_022750</name>
</gene>
<dbReference type="Proteomes" id="UP001469553">
    <property type="component" value="Unassembled WGS sequence"/>
</dbReference>
<reference evidence="2 3" key="1">
    <citation type="submission" date="2021-06" db="EMBL/GenBank/DDBJ databases">
        <authorList>
            <person name="Palmer J.M."/>
        </authorList>
    </citation>
    <scope>NUCLEOTIDE SEQUENCE [LARGE SCALE GENOMIC DNA]</scope>
    <source>
        <strain evidence="2 3">AS_MEX2019</strain>
        <tissue evidence="2">Muscle</tissue>
    </source>
</reference>
<proteinExistence type="predicted"/>
<name>A0ABV1ABD1_9TELE</name>
<keyword evidence="3" id="KW-1185">Reference proteome</keyword>
<accession>A0ABV1ABD1</accession>
<evidence type="ECO:0000313" key="3">
    <source>
        <dbReference type="Proteomes" id="UP001469553"/>
    </source>
</evidence>
<sequence>MMKCMKTLNLQLFLAPRIGCLTRTPAFTSRAAESSGHNIQSGMGTFYHYSVLRLKPRRHHRSTGHHTAPTAIMAQRVEGADPGPVPGAGPTLDLVHTARPRIVVQMVSGPEADHVPTPTTTVAPRTEEREAPAGPDHLSTVDALRGLDLGLHSTTSRPPLSVAHIQGAMRDSPPPGGEMRNGSHQGGAVKERRRQDLNKRGDCPQRVQFLEVKK</sequence>
<feature type="compositionally biased region" description="Basic and acidic residues" evidence="1">
    <location>
        <begin position="189"/>
        <end position="203"/>
    </location>
</feature>
<evidence type="ECO:0000313" key="2">
    <source>
        <dbReference type="EMBL" id="MEQ2315469.1"/>
    </source>
</evidence>
<protein>
    <submittedName>
        <fullName evidence="2">Uncharacterized protein</fullName>
    </submittedName>
</protein>
<feature type="region of interest" description="Disordered" evidence="1">
    <location>
        <begin position="111"/>
        <end position="214"/>
    </location>
</feature>